<comment type="caution">
    <text evidence="3">The sequence shown here is derived from an EMBL/GenBank/DDBJ whole genome shotgun (WGS) entry which is preliminary data.</text>
</comment>
<dbReference type="Gene3D" id="3.20.20.100">
    <property type="entry name" value="NADP-dependent oxidoreductase domain"/>
    <property type="match status" value="1"/>
</dbReference>
<name>A0A4Y9ZSP2_9AGAM</name>
<dbReference type="CDD" id="cd19079">
    <property type="entry name" value="AKR_EcYajO-like"/>
    <property type="match status" value="1"/>
</dbReference>
<evidence type="ECO:0000259" key="2">
    <source>
        <dbReference type="Pfam" id="PF00248"/>
    </source>
</evidence>
<dbReference type="PANTHER" id="PTHR43364:SF4">
    <property type="entry name" value="NAD(P)-LINKED OXIDOREDUCTASE SUPERFAMILY PROTEIN"/>
    <property type="match status" value="1"/>
</dbReference>
<dbReference type="InterPro" id="IPR050523">
    <property type="entry name" value="AKR_Detox_Biosynth"/>
</dbReference>
<dbReference type="InterPro" id="IPR023210">
    <property type="entry name" value="NADP_OxRdtase_dom"/>
</dbReference>
<feature type="domain" description="NADP-dependent oxidoreductase" evidence="2">
    <location>
        <begin position="23"/>
        <end position="358"/>
    </location>
</feature>
<dbReference type="SUPFAM" id="SSF51430">
    <property type="entry name" value="NAD(P)-linked oxidoreductase"/>
    <property type="match status" value="1"/>
</dbReference>
<reference evidence="3 4" key="1">
    <citation type="submission" date="2019-02" db="EMBL/GenBank/DDBJ databases">
        <title>Genome sequencing of the rare red list fungi Hericium alpestre (H. flagellum).</title>
        <authorList>
            <person name="Buettner E."/>
            <person name="Kellner H."/>
        </authorList>
    </citation>
    <scope>NUCLEOTIDE SEQUENCE [LARGE SCALE GENOMIC DNA]</scope>
    <source>
        <strain evidence="3 4">DSM 108284</strain>
    </source>
</reference>
<dbReference type="Pfam" id="PF00248">
    <property type="entry name" value="Aldo_ket_red"/>
    <property type="match status" value="1"/>
</dbReference>
<dbReference type="Proteomes" id="UP000298061">
    <property type="component" value="Unassembled WGS sequence"/>
</dbReference>
<gene>
    <name evidence="3" type="ORF">EWM64_g7179</name>
</gene>
<dbReference type="FunFam" id="3.20.20.100:FF:000004">
    <property type="entry name" value="Oxidoreductase, aldo/keto reductase"/>
    <property type="match status" value="1"/>
</dbReference>
<accession>A0A4Y9ZSP2</accession>
<dbReference type="GO" id="GO:0016491">
    <property type="term" value="F:oxidoreductase activity"/>
    <property type="evidence" value="ECO:0007669"/>
    <property type="project" value="UniProtKB-KW"/>
</dbReference>
<dbReference type="InterPro" id="IPR036812">
    <property type="entry name" value="NAD(P)_OxRdtase_dom_sf"/>
</dbReference>
<proteinExistence type="predicted"/>
<dbReference type="STRING" id="135208.A0A4Y9ZSP2"/>
<dbReference type="EMBL" id="SFCI01001076">
    <property type="protein sequence ID" value="TFY76831.1"/>
    <property type="molecule type" value="Genomic_DNA"/>
</dbReference>
<evidence type="ECO:0000256" key="1">
    <source>
        <dbReference type="ARBA" id="ARBA00023002"/>
    </source>
</evidence>
<evidence type="ECO:0000313" key="3">
    <source>
        <dbReference type="EMBL" id="TFY76831.1"/>
    </source>
</evidence>
<dbReference type="OrthoDB" id="48988at2759"/>
<evidence type="ECO:0000313" key="4">
    <source>
        <dbReference type="Proteomes" id="UP000298061"/>
    </source>
</evidence>
<keyword evidence="4" id="KW-1185">Reference proteome</keyword>
<dbReference type="AlphaFoldDB" id="A0A4Y9ZSP2"/>
<dbReference type="GO" id="GO:0005829">
    <property type="term" value="C:cytosol"/>
    <property type="evidence" value="ECO:0007669"/>
    <property type="project" value="UniProtKB-ARBA"/>
</dbReference>
<dbReference type="PANTHER" id="PTHR43364">
    <property type="entry name" value="NADH-SPECIFIC METHYLGLYOXAL REDUCTASE-RELATED"/>
    <property type="match status" value="1"/>
</dbReference>
<protein>
    <recommendedName>
        <fullName evidence="2">NADP-dependent oxidoreductase domain-containing protein</fullName>
    </recommendedName>
</protein>
<sequence>MSQVAPKKIPYVRLGTSGLKVSRIILGCMSYGSPKWQAWVLDEEESLKHIKAAYDLGIQTFDTANTYSNGYSEIVLGKAIKKYNLPRDEIVVMTKLWFGVGRTVEENVWAGDLDTIGLVNQHGLSRKHIFESVKHSLERLGLDYIDQLMTIVFPEGHRFDNDTPVAETMQALNDVVKAGYVRYIGMSSCHAWQFHVMQSKPLPHGQLCRLVLTVRADYAINNNLTPFISMQNHYNLLYREEEREMVPSLKYFGVGSIPWSPLARGNLTRPFGEETVRTGSDDWARGYGAPGTKAIVDRVEEIAKKKGVSMAQVSLAWILNKDVVSAPIIGTTSLEKLHDLVGALDVKLSEEEVKYLEEPYAPRSVFGHW</sequence>
<organism evidence="3 4">
    <name type="scientific">Hericium alpestre</name>
    <dbReference type="NCBI Taxonomy" id="135208"/>
    <lineage>
        <taxon>Eukaryota</taxon>
        <taxon>Fungi</taxon>
        <taxon>Dikarya</taxon>
        <taxon>Basidiomycota</taxon>
        <taxon>Agaricomycotina</taxon>
        <taxon>Agaricomycetes</taxon>
        <taxon>Russulales</taxon>
        <taxon>Hericiaceae</taxon>
        <taxon>Hericium</taxon>
    </lineage>
</organism>
<keyword evidence="1" id="KW-0560">Oxidoreductase</keyword>